<dbReference type="EMBL" id="ONZQ02000007">
    <property type="protein sequence ID" value="SPO02881.1"/>
    <property type="molecule type" value="Genomic_DNA"/>
</dbReference>
<dbReference type="Pfam" id="PF26176">
    <property type="entry name" value="zf_C2H2_17_2"/>
    <property type="match status" value="1"/>
</dbReference>
<sequence>MSSAGLTGNALAFQTANGQFLGVDQPLYEGDHADQMYFPDASLMAPMPFRSDLNTMHVDPSHMQFNPDASLTATSTPQSPWTASFTPPQSPLDADEPWYQPSHGSSSGTPESSPSDYGVPQAYMTQDMGMSGLAGGDLSSVAMTRENSYNMPQASRRPKLEGENARDHHLYKSAIPHSDGLFHCPWEGAADCHHKPEKLKCNYDKFVDSHLRPYRCKVDSCADTRFSSTACLLRHEREAHRMHGHQAYNCTYKGCERSQDGKGFPRAWNLKDHMRRVHNDHGSGPIQGQGEEQQSKGRRKSKSSSTSSRKSSKSMPVADSSIVDRMNQDYMEWDDYYASLQGIVQQLGKPSDPESRRQLKKAQKCLEQMSDVYQRVNPGPRANGAALLSRRHSGD</sequence>
<dbReference type="Gene3D" id="3.30.160.60">
    <property type="entry name" value="Classic Zinc Finger"/>
    <property type="match status" value="1"/>
</dbReference>
<evidence type="ECO:0000256" key="1">
    <source>
        <dbReference type="SAM" id="MobiDB-lite"/>
    </source>
</evidence>
<organism evidence="3 4">
    <name type="scientific">Cephalotrichum gorgonifer</name>
    <dbReference type="NCBI Taxonomy" id="2041049"/>
    <lineage>
        <taxon>Eukaryota</taxon>
        <taxon>Fungi</taxon>
        <taxon>Dikarya</taxon>
        <taxon>Ascomycota</taxon>
        <taxon>Pezizomycotina</taxon>
        <taxon>Sordariomycetes</taxon>
        <taxon>Hypocreomycetidae</taxon>
        <taxon>Microascales</taxon>
        <taxon>Microascaceae</taxon>
        <taxon>Cephalotrichum</taxon>
    </lineage>
</organism>
<feature type="region of interest" description="Disordered" evidence="1">
    <location>
        <begin position="60"/>
        <end position="122"/>
    </location>
</feature>
<dbReference type="Pfam" id="PF26177">
    <property type="entry name" value="zf_C2H2_17_1st"/>
    <property type="match status" value="1"/>
</dbReference>
<dbReference type="SMART" id="SM00355">
    <property type="entry name" value="ZnF_C2H2"/>
    <property type="match status" value="2"/>
</dbReference>
<feature type="compositionally biased region" description="Low complexity" evidence="1">
    <location>
        <begin position="101"/>
        <end position="115"/>
    </location>
</feature>
<accession>A0AAE8SVL1</accession>
<dbReference type="AlphaFoldDB" id="A0AAE8SVL1"/>
<protein>
    <recommendedName>
        <fullName evidence="2">C2H2-type domain-containing protein</fullName>
    </recommendedName>
</protein>
<name>A0AAE8SVL1_9PEZI</name>
<feature type="domain" description="C2H2-type" evidence="2">
    <location>
        <begin position="214"/>
        <end position="240"/>
    </location>
</feature>
<gene>
    <name evidence="3" type="ORF">DNG_05559</name>
</gene>
<dbReference type="InterPro" id="IPR013087">
    <property type="entry name" value="Znf_C2H2_type"/>
</dbReference>
<comment type="caution">
    <text evidence="3">The sequence shown here is derived from an EMBL/GenBank/DDBJ whole genome shotgun (WGS) entry which is preliminary data.</text>
</comment>
<feature type="domain" description="C2H2-type" evidence="2">
    <location>
        <begin position="248"/>
        <end position="278"/>
    </location>
</feature>
<dbReference type="InterPro" id="IPR059095">
    <property type="entry name" value="Znf_C2H2_17_2nd"/>
</dbReference>
<evidence type="ECO:0000313" key="4">
    <source>
        <dbReference type="Proteomes" id="UP001187682"/>
    </source>
</evidence>
<feature type="compositionally biased region" description="Polar residues" evidence="1">
    <location>
        <begin position="63"/>
        <end position="87"/>
    </location>
</feature>
<evidence type="ECO:0000313" key="3">
    <source>
        <dbReference type="EMBL" id="SPO02881.1"/>
    </source>
</evidence>
<proteinExistence type="predicted"/>
<keyword evidence="4" id="KW-1185">Reference proteome</keyword>
<feature type="region of interest" description="Disordered" evidence="1">
    <location>
        <begin position="372"/>
        <end position="395"/>
    </location>
</feature>
<dbReference type="Proteomes" id="UP001187682">
    <property type="component" value="Unassembled WGS sequence"/>
</dbReference>
<feature type="region of interest" description="Disordered" evidence="1">
    <location>
        <begin position="276"/>
        <end position="323"/>
    </location>
</feature>
<evidence type="ECO:0000259" key="2">
    <source>
        <dbReference type="SMART" id="SM00355"/>
    </source>
</evidence>
<reference evidence="3" key="1">
    <citation type="submission" date="2018-03" db="EMBL/GenBank/DDBJ databases">
        <authorList>
            <person name="Guldener U."/>
        </authorList>
    </citation>
    <scope>NUCLEOTIDE SEQUENCE</scope>
</reference>
<dbReference type="InterPro" id="IPR059009">
    <property type="entry name" value="Znf_C2H2_17_1st"/>
</dbReference>